<dbReference type="OrthoDB" id="8481943at2"/>
<dbReference type="Proteomes" id="UP000246077">
    <property type="component" value="Unassembled WGS sequence"/>
</dbReference>
<comment type="caution">
    <text evidence="1">The sequence shown here is derived from an EMBL/GenBank/DDBJ whole genome shotgun (WGS) entry which is preliminary data.</text>
</comment>
<reference evidence="2" key="1">
    <citation type="submission" date="2018-05" db="EMBL/GenBank/DDBJ databases">
        <title>Zavarzinia sp. HR-AS.</title>
        <authorList>
            <person name="Lee Y."/>
            <person name="Jeon C.O."/>
        </authorList>
    </citation>
    <scope>NUCLEOTIDE SEQUENCE [LARGE SCALE GENOMIC DNA]</scope>
    <source>
        <strain evidence="2">DSM 1231</strain>
    </source>
</reference>
<dbReference type="AlphaFoldDB" id="A0A317E850"/>
<evidence type="ECO:0000313" key="2">
    <source>
        <dbReference type="Proteomes" id="UP000246077"/>
    </source>
</evidence>
<protein>
    <submittedName>
        <fullName evidence="1">Uncharacterized protein</fullName>
    </submittedName>
</protein>
<name>A0A317E850_9PROT</name>
<dbReference type="Gene3D" id="3.30.70.2920">
    <property type="match status" value="1"/>
</dbReference>
<proteinExistence type="predicted"/>
<keyword evidence="2" id="KW-1185">Reference proteome</keyword>
<accession>A0A317E850</accession>
<evidence type="ECO:0000313" key="1">
    <source>
        <dbReference type="EMBL" id="PWR23318.1"/>
    </source>
</evidence>
<dbReference type="EMBL" id="QGLF01000001">
    <property type="protein sequence ID" value="PWR23318.1"/>
    <property type="molecule type" value="Genomic_DNA"/>
</dbReference>
<organism evidence="1 2">
    <name type="scientific">Zavarzinia compransoris</name>
    <dbReference type="NCBI Taxonomy" id="1264899"/>
    <lineage>
        <taxon>Bacteria</taxon>
        <taxon>Pseudomonadati</taxon>
        <taxon>Pseudomonadota</taxon>
        <taxon>Alphaproteobacteria</taxon>
        <taxon>Rhodospirillales</taxon>
        <taxon>Zavarziniaceae</taxon>
        <taxon>Zavarzinia</taxon>
    </lineage>
</organism>
<dbReference type="InterPro" id="IPR053759">
    <property type="entry name" value="CDI_Immunity_Comp"/>
</dbReference>
<sequence>MAIDYFGHTTLPIRDAQRLIDRARREQPAWFIHLLYLYDAGPLGPFGAEIAQGFGIAARSRFMASVVDKERTAGLPQALEELYRRFGTARLIITWGLDQIHAPLAAHPGDEY</sequence>
<gene>
    <name evidence="1" type="ORF">DKG75_01750</name>
</gene>
<dbReference type="RefSeq" id="WP_109919352.1">
    <property type="nucleotide sequence ID" value="NZ_QGLF01000001.1"/>
</dbReference>